<reference evidence="1" key="1">
    <citation type="journal article" date="2014" name="Front. Microbiol.">
        <title>High frequency of phylogenetically diverse reductive dehalogenase-homologous genes in deep subseafloor sedimentary metagenomes.</title>
        <authorList>
            <person name="Kawai M."/>
            <person name="Futagami T."/>
            <person name="Toyoda A."/>
            <person name="Takaki Y."/>
            <person name="Nishi S."/>
            <person name="Hori S."/>
            <person name="Arai W."/>
            <person name="Tsubouchi T."/>
            <person name="Morono Y."/>
            <person name="Uchiyama I."/>
            <person name="Ito T."/>
            <person name="Fujiyama A."/>
            <person name="Inagaki F."/>
            <person name="Takami H."/>
        </authorList>
    </citation>
    <scope>NUCLEOTIDE SEQUENCE</scope>
    <source>
        <strain evidence="1">Expedition CK06-06</strain>
    </source>
</reference>
<dbReference type="EMBL" id="BARW01007997">
    <property type="protein sequence ID" value="GAI79033.1"/>
    <property type="molecule type" value="Genomic_DNA"/>
</dbReference>
<accession>X1REL4</accession>
<protein>
    <submittedName>
        <fullName evidence="1">Uncharacterized protein</fullName>
    </submittedName>
</protein>
<dbReference type="AlphaFoldDB" id="X1REL4"/>
<comment type="caution">
    <text evidence="1">The sequence shown here is derived from an EMBL/GenBank/DDBJ whole genome shotgun (WGS) entry which is preliminary data.</text>
</comment>
<sequence>YGVTFSTAGTWYVRAIDSVNGIQNQQDNIFVTDRPNSWITLPVDDDDINELSSPYDDIYGGFWDDEEVTEVQVAINKGINTAYWWEEGTGWANRGIGNRYWNDGDVWSSTWTYTGITNDDWVSGYNFVINCRAKDNRGNFELSYTTSTFFYDNSDPVTVITNPEDGVDRNTSSPVKGTAVDVSRTITYHGPPSTVFITTQSSPPL</sequence>
<organism evidence="1">
    <name type="scientific">marine sediment metagenome</name>
    <dbReference type="NCBI Taxonomy" id="412755"/>
    <lineage>
        <taxon>unclassified sequences</taxon>
        <taxon>metagenomes</taxon>
        <taxon>ecological metagenomes</taxon>
    </lineage>
</organism>
<name>X1REL4_9ZZZZ</name>
<feature type="non-terminal residue" evidence="1">
    <location>
        <position position="1"/>
    </location>
</feature>
<proteinExistence type="predicted"/>
<gene>
    <name evidence="1" type="ORF">S12H4_16523</name>
</gene>
<evidence type="ECO:0000313" key="1">
    <source>
        <dbReference type="EMBL" id="GAI79033.1"/>
    </source>
</evidence>